<name>A0A0C3G0C4_PILCF</name>
<feature type="domain" description="FHA" evidence="2">
    <location>
        <begin position="1"/>
        <end position="19"/>
    </location>
</feature>
<dbReference type="AlphaFoldDB" id="A0A0C3G0C4"/>
<sequence length="154" mass="16773">IFIKAIKSSNGTYINGKQLSPEGLESKPYKLKSDSIILKSSIDIVGKDNKTIIRHKVAAHVICIFSNQDAHIAASAEQHQQQLQQHHHQQHAQHLSVNQSSSPSLPSAGVHPNQTAFSFMQGSNNTGRRPPMQVQGLGGMGGSRSVRPLRRRAG</sequence>
<dbReference type="EMBL" id="KN832974">
    <property type="protein sequence ID" value="KIM89630.1"/>
    <property type="molecule type" value="Genomic_DNA"/>
</dbReference>
<dbReference type="InterPro" id="IPR000253">
    <property type="entry name" value="FHA_dom"/>
</dbReference>
<dbReference type="HOGENOM" id="CLU_143914_0_0_1"/>
<evidence type="ECO:0000313" key="3">
    <source>
        <dbReference type="EMBL" id="KIM89630.1"/>
    </source>
</evidence>
<dbReference type="Proteomes" id="UP000054166">
    <property type="component" value="Unassembled WGS sequence"/>
</dbReference>
<dbReference type="Gene3D" id="2.60.200.20">
    <property type="match status" value="1"/>
</dbReference>
<evidence type="ECO:0000259" key="2">
    <source>
        <dbReference type="PROSITE" id="PS50006"/>
    </source>
</evidence>
<organism evidence="3 4">
    <name type="scientific">Piloderma croceum (strain F 1598)</name>
    <dbReference type="NCBI Taxonomy" id="765440"/>
    <lineage>
        <taxon>Eukaryota</taxon>
        <taxon>Fungi</taxon>
        <taxon>Dikarya</taxon>
        <taxon>Basidiomycota</taxon>
        <taxon>Agaricomycotina</taxon>
        <taxon>Agaricomycetes</taxon>
        <taxon>Agaricomycetidae</taxon>
        <taxon>Atheliales</taxon>
        <taxon>Atheliaceae</taxon>
        <taxon>Piloderma</taxon>
    </lineage>
</organism>
<reference evidence="4" key="2">
    <citation type="submission" date="2015-01" db="EMBL/GenBank/DDBJ databases">
        <title>Evolutionary Origins and Diversification of the Mycorrhizal Mutualists.</title>
        <authorList>
            <consortium name="DOE Joint Genome Institute"/>
            <consortium name="Mycorrhizal Genomics Consortium"/>
            <person name="Kohler A."/>
            <person name="Kuo A."/>
            <person name="Nagy L.G."/>
            <person name="Floudas D."/>
            <person name="Copeland A."/>
            <person name="Barry K.W."/>
            <person name="Cichocki N."/>
            <person name="Veneault-Fourrey C."/>
            <person name="LaButti K."/>
            <person name="Lindquist E.A."/>
            <person name="Lipzen A."/>
            <person name="Lundell T."/>
            <person name="Morin E."/>
            <person name="Murat C."/>
            <person name="Riley R."/>
            <person name="Ohm R."/>
            <person name="Sun H."/>
            <person name="Tunlid A."/>
            <person name="Henrissat B."/>
            <person name="Grigoriev I.V."/>
            <person name="Hibbett D.S."/>
            <person name="Martin F."/>
        </authorList>
    </citation>
    <scope>NUCLEOTIDE SEQUENCE [LARGE SCALE GENOMIC DNA]</scope>
    <source>
        <strain evidence="4">F 1598</strain>
    </source>
</reference>
<evidence type="ECO:0000256" key="1">
    <source>
        <dbReference type="SAM" id="MobiDB-lite"/>
    </source>
</evidence>
<dbReference type="PROSITE" id="PS50006">
    <property type="entry name" value="FHA_DOMAIN"/>
    <property type="match status" value="1"/>
</dbReference>
<feature type="region of interest" description="Disordered" evidence="1">
    <location>
        <begin position="75"/>
        <end position="154"/>
    </location>
</feature>
<gene>
    <name evidence="3" type="ORF">PILCRDRAFT_60396</name>
</gene>
<accession>A0A0C3G0C4</accession>
<dbReference type="Pfam" id="PF00498">
    <property type="entry name" value="FHA"/>
    <property type="match status" value="1"/>
</dbReference>
<reference evidence="3 4" key="1">
    <citation type="submission" date="2014-04" db="EMBL/GenBank/DDBJ databases">
        <authorList>
            <consortium name="DOE Joint Genome Institute"/>
            <person name="Kuo A."/>
            <person name="Tarkka M."/>
            <person name="Buscot F."/>
            <person name="Kohler A."/>
            <person name="Nagy L.G."/>
            <person name="Floudas D."/>
            <person name="Copeland A."/>
            <person name="Barry K.W."/>
            <person name="Cichocki N."/>
            <person name="Veneault-Fourrey C."/>
            <person name="LaButti K."/>
            <person name="Lindquist E.A."/>
            <person name="Lipzen A."/>
            <person name="Lundell T."/>
            <person name="Morin E."/>
            <person name="Murat C."/>
            <person name="Sun H."/>
            <person name="Tunlid A."/>
            <person name="Henrissat B."/>
            <person name="Grigoriev I.V."/>
            <person name="Hibbett D.S."/>
            <person name="Martin F."/>
            <person name="Nordberg H.P."/>
            <person name="Cantor M.N."/>
            <person name="Hua S.X."/>
        </authorList>
    </citation>
    <scope>NUCLEOTIDE SEQUENCE [LARGE SCALE GENOMIC DNA]</scope>
    <source>
        <strain evidence="3 4">F 1598</strain>
    </source>
</reference>
<dbReference type="InParanoid" id="A0A0C3G0C4"/>
<feature type="compositionally biased region" description="Low complexity" evidence="1">
    <location>
        <begin position="92"/>
        <end position="107"/>
    </location>
</feature>
<protein>
    <recommendedName>
        <fullName evidence="2">FHA domain-containing protein</fullName>
    </recommendedName>
</protein>
<keyword evidence="4" id="KW-1185">Reference proteome</keyword>
<feature type="non-terminal residue" evidence="3">
    <location>
        <position position="1"/>
    </location>
</feature>
<proteinExistence type="predicted"/>
<evidence type="ECO:0000313" key="4">
    <source>
        <dbReference type="Proteomes" id="UP000054166"/>
    </source>
</evidence>
<feature type="compositionally biased region" description="Polar residues" evidence="1">
    <location>
        <begin position="112"/>
        <end position="127"/>
    </location>
</feature>
<dbReference type="OrthoDB" id="687730at2759"/>